<feature type="compositionally biased region" description="Low complexity" evidence="1">
    <location>
        <begin position="334"/>
        <end position="351"/>
    </location>
</feature>
<keyword evidence="4" id="KW-1185">Reference proteome</keyword>
<feature type="compositionally biased region" description="Pro residues" evidence="1">
    <location>
        <begin position="187"/>
        <end position="238"/>
    </location>
</feature>
<feature type="region of interest" description="Disordered" evidence="1">
    <location>
        <begin position="182"/>
        <end position="372"/>
    </location>
</feature>
<dbReference type="Proteomes" id="UP001056500">
    <property type="component" value="Chromosome"/>
</dbReference>
<keyword evidence="2" id="KW-0732">Signal</keyword>
<protein>
    <submittedName>
        <fullName evidence="3">Uncharacterized protein</fullName>
    </submittedName>
</protein>
<gene>
    <name evidence="3" type="ORF">NDK47_02870</name>
</gene>
<dbReference type="RefSeq" id="WP_251873417.1">
    <property type="nucleotide sequence ID" value="NZ_CP098755.1"/>
</dbReference>
<reference evidence="3" key="1">
    <citation type="submission" date="2022-06" db="EMBL/GenBank/DDBJ databases">
        <title>Genome sequencing of Brevibacillus sp. BB3-R1.</title>
        <authorList>
            <person name="Heo J."/>
            <person name="Lee D."/>
            <person name="Won M."/>
            <person name="Han B.-H."/>
            <person name="Hong S.-B."/>
            <person name="Kwon S.-W."/>
        </authorList>
    </citation>
    <scope>NUCLEOTIDE SEQUENCE</scope>
    <source>
        <strain evidence="3">BB3-R1</strain>
    </source>
</reference>
<evidence type="ECO:0000256" key="1">
    <source>
        <dbReference type="SAM" id="MobiDB-lite"/>
    </source>
</evidence>
<accession>A0ABY4WGT3</accession>
<evidence type="ECO:0000256" key="2">
    <source>
        <dbReference type="SAM" id="SignalP"/>
    </source>
</evidence>
<sequence length="372" mass="37544">MKKLVSVVMAVALISMLHPLETTVSFLTSEKKQRAPVSLGTNEDVFLTETESIQIVTEVTKKVTITRKSVDGEEGGGEEASEERDVKFSIQEGAFYLRLKPQRPHLDLDEQDLQVTGEAKDLLQIERQDSEEDIVFRIGHIRSKVEYSDDLLTGELHITALGGFYQHVIPLTVETQYKESTHVISVPSPPPIPGVPGSPPPGGTPAPVPNPLPPEQPPTETPPVPPVPGTENPAPPSPGEAANPSPPGTGGENPPAPGTGGEPAPRPGTGSGNPSPPGAGGEPAPSPGQGGGNPSPPGAGGEPAPQPGPGSGNPSPPGTGGEPAPHPGTGSENPSLPGAGGEPAPSAGTGSEKPSPPGAGGDKAPSPDAGGV</sequence>
<feature type="signal peptide" evidence="2">
    <location>
        <begin position="1"/>
        <end position="19"/>
    </location>
</feature>
<organism evidence="3 4">
    <name type="scientific">Brevibacillus ruminantium</name>
    <dbReference type="NCBI Taxonomy" id="2950604"/>
    <lineage>
        <taxon>Bacteria</taxon>
        <taxon>Bacillati</taxon>
        <taxon>Bacillota</taxon>
        <taxon>Bacilli</taxon>
        <taxon>Bacillales</taxon>
        <taxon>Paenibacillaceae</taxon>
        <taxon>Brevibacillus</taxon>
    </lineage>
</organism>
<feature type="compositionally biased region" description="Gly residues" evidence="1">
    <location>
        <begin position="288"/>
        <end position="301"/>
    </location>
</feature>
<name>A0ABY4WGT3_9BACL</name>
<dbReference type="EMBL" id="CP098755">
    <property type="protein sequence ID" value="USG66292.1"/>
    <property type="molecule type" value="Genomic_DNA"/>
</dbReference>
<proteinExistence type="predicted"/>
<evidence type="ECO:0000313" key="3">
    <source>
        <dbReference type="EMBL" id="USG66292.1"/>
    </source>
</evidence>
<feature type="chain" id="PRO_5046958173" evidence="2">
    <location>
        <begin position="20"/>
        <end position="372"/>
    </location>
</feature>
<evidence type="ECO:0000313" key="4">
    <source>
        <dbReference type="Proteomes" id="UP001056500"/>
    </source>
</evidence>